<reference evidence="3 4" key="1">
    <citation type="submission" date="2016-10" db="EMBL/GenBank/DDBJ databases">
        <authorList>
            <person name="Varghese N."/>
            <person name="Submissions S."/>
        </authorList>
    </citation>
    <scope>NUCLEOTIDE SEQUENCE [LARGE SCALE GENOMIC DNA]</scope>
    <source>
        <strain evidence="3 4">DSM 20586</strain>
    </source>
</reference>
<dbReference type="Proteomes" id="UP000183687">
    <property type="component" value="Unassembled WGS sequence"/>
</dbReference>
<feature type="domain" description="DUF4143" evidence="2">
    <location>
        <begin position="201"/>
        <end position="365"/>
    </location>
</feature>
<feature type="domain" description="AAA" evidence="1">
    <location>
        <begin position="21"/>
        <end position="136"/>
    </location>
</feature>
<sequence length="423" mass="47340">MKKYMPRIADEVLTRRLEARGAVLIQGPKWCGKSTTAEQLAQSTIYMQDPSTREQNMMLAKADASRFLSGKTPKLIDEWQIIPFIWDAIRFEVDKRGEFGQFILTGSVTPPSSEEITHSGTGRISCMTMHTMSLFESGDSSGELSLQQLFEGTNEIQGTSNKNLEDLAFLTCRGGWPMAIGQKRNVALQQAIDYVESLVQSDYSKVDGISRDPRRMILILKSYARNLGTQANYSTIKSDIAANEENSINENTIASYISVLIKLFVTEDLCAWNPNIRSKTAIRTSNTRHFTDPSIAAAVLGLGPNDLMNDLKTFGFFFESLCVRDLRIYAQRLNGEVYHYRDKTGLESDAVVHLRDGRYGLVEVKLFSQDHIDEAAANLLKLQNKIDTSRMKKASFLMVLTGTPYAYKREDGVIVAPLTTLAP</sequence>
<evidence type="ECO:0000313" key="3">
    <source>
        <dbReference type="EMBL" id="SEB59055.1"/>
    </source>
</evidence>
<comment type="caution">
    <text evidence="3">The sequence shown here is derived from an EMBL/GenBank/DDBJ whole genome shotgun (WGS) entry which is preliminary data.</text>
</comment>
<dbReference type="AlphaFoldDB" id="A0AB38A635"/>
<dbReference type="InterPro" id="IPR041682">
    <property type="entry name" value="AAA_14"/>
</dbReference>
<evidence type="ECO:0000313" key="4">
    <source>
        <dbReference type="Proteomes" id="UP000183687"/>
    </source>
</evidence>
<accession>A0AB38A635</accession>
<dbReference type="EMBL" id="FNSH01000001">
    <property type="protein sequence ID" value="SEB59055.1"/>
    <property type="molecule type" value="Genomic_DNA"/>
</dbReference>
<proteinExistence type="predicted"/>
<evidence type="ECO:0000259" key="2">
    <source>
        <dbReference type="Pfam" id="PF13635"/>
    </source>
</evidence>
<dbReference type="Pfam" id="PF13173">
    <property type="entry name" value="AAA_14"/>
    <property type="match status" value="1"/>
</dbReference>
<dbReference type="RefSeq" id="WP_002563220.1">
    <property type="nucleotide sequence ID" value="NZ_CALJSN010000006.1"/>
</dbReference>
<protein>
    <recommendedName>
        <fullName evidence="5">AAA family ATPase</fullName>
    </recommendedName>
</protein>
<dbReference type="InterPro" id="IPR027417">
    <property type="entry name" value="P-loop_NTPase"/>
</dbReference>
<dbReference type="SUPFAM" id="SSF52540">
    <property type="entry name" value="P-loop containing nucleoside triphosphate hydrolases"/>
    <property type="match status" value="1"/>
</dbReference>
<evidence type="ECO:0008006" key="5">
    <source>
        <dbReference type="Google" id="ProtNLM"/>
    </source>
</evidence>
<name>A0AB38A635_9ACTN</name>
<organism evidence="3 4">
    <name type="scientific">Atopobium minutum</name>
    <dbReference type="NCBI Taxonomy" id="1381"/>
    <lineage>
        <taxon>Bacteria</taxon>
        <taxon>Bacillati</taxon>
        <taxon>Actinomycetota</taxon>
        <taxon>Coriobacteriia</taxon>
        <taxon>Coriobacteriales</taxon>
        <taxon>Atopobiaceae</taxon>
        <taxon>Atopobium</taxon>
    </lineage>
</organism>
<evidence type="ECO:0000259" key="1">
    <source>
        <dbReference type="Pfam" id="PF13173"/>
    </source>
</evidence>
<dbReference type="PANTHER" id="PTHR43566:SF2">
    <property type="entry name" value="DUF4143 DOMAIN-CONTAINING PROTEIN"/>
    <property type="match status" value="1"/>
</dbReference>
<dbReference type="PANTHER" id="PTHR43566">
    <property type="entry name" value="CONSERVED PROTEIN"/>
    <property type="match status" value="1"/>
</dbReference>
<dbReference type="InterPro" id="IPR025420">
    <property type="entry name" value="DUF4143"/>
</dbReference>
<dbReference type="Pfam" id="PF13635">
    <property type="entry name" value="DUF4143"/>
    <property type="match status" value="1"/>
</dbReference>
<gene>
    <name evidence="3" type="ORF">SAMN04489746_0681</name>
</gene>